<gene>
    <name evidence="3" type="ORF">FJR48_06590</name>
</gene>
<reference evidence="3 4" key="1">
    <citation type="submission" date="2019-09" db="EMBL/GenBank/DDBJ databases">
        <title>Sulfurimonas gotlandica sp. nov., a chemoautotrophic and psychrotolerant epsilonproteobacterium isolated from a pelagic redoxcline, and an emended description of the genus Sulfurimonas.</title>
        <authorList>
            <person name="Wang S."/>
            <person name="Jiang L."/>
            <person name="Shao S."/>
        </authorList>
    </citation>
    <scope>NUCLEOTIDE SEQUENCE [LARGE SCALE GENOMIC DNA]</scope>
    <source>
        <strain evidence="3 4">GYSZ_1</strain>
    </source>
</reference>
<dbReference type="KEGG" id="sulg:FJR48_06590"/>
<dbReference type="PANTHER" id="PTHR43798">
    <property type="entry name" value="MONOACYLGLYCEROL LIPASE"/>
    <property type="match status" value="1"/>
</dbReference>
<evidence type="ECO:0000313" key="3">
    <source>
        <dbReference type="EMBL" id="QFR49411.1"/>
    </source>
</evidence>
<dbReference type="PRINTS" id="PR00111">
    <property type="entry name" value="ABHYDROLASE"/>
</dbReference>
<evidence type="ECO:0000256" key="1">
    <source>
        <dbReference type="ARBA" id="ARBA00022801"/>
    </source>
</evidence>
<accession>A0A5P8P1C1</accession>
<proteinExistence type="predicted"/>
<dbReference type="OrthoDB" id="9808398at2"/>
<dbReference type="SUPFAM" id="SSF53474">
    <property type="entry name" value="alpha/beta-Hydrolases"/>
    <property type="match status" value="1"/>
</dbReference>
<dbReference type="EMBL" id="CP043617">
    <property type="protein sequence ID" value="QFR49411.1"/>
    <property type="molecule type" value="Genomic_DNA"/>
</dbReference>
<dbReference type="Proteomes" id="UP000326944">
    <property type="component" value="Chromosome"/>
</dbReference>
<dbReference type="GO" id="GO:0016020">
    <property type="term" value="C:membrane"/>
    <property type="evidence" value="ECO:0007669"/>
    <property type="project" value="TreeGrafter"/>
</dbReference>
<evidence type="ECO:0000259" key="2">
    <source>
        <dbReference type="Pfam" id="PF12697"/>
    </source>
</evidence>
<dbReference type="InterPro" id="IPR029058">
    <property type="entry name" value="AB_hydrolase_fold"/>
</dbReference>
<dbReference type="AlphaFoldDB" id="A0A5P8P1C1"/>
<sequence>MAIKSIQYKQHTIDVSYEILNPEAKVDMIVLHGWGSNKSLMKKSFGQYMDAFRHIYIDLPGFGGSTCNQVLETKDYARIVELLMIHLNAGKDIIVGHSFGGKVATVLAPSVLVLLSSAGIVWSKPLKVKVKIAAFKMLKIFGLSKLRSHFVADDAKELNEPMYETFKNVVNEDFSYEFENFRGKALICWGDKDTATPPKSGHKIDELIKDSQFELYEGEHYFFMDYADDISKKIEQTFLSTLESK</sequence>
<dbReference type="InterPro" id="IPR000073">
    <property type="entry name" value="AB_hydrolase_1"/>
</dbReference>
<evidence type="ECO:0000313" key="4">
    <source>
        <dbReference type="Proteomes" id="UP000326944"/>
    </source>
</evidence>
<name>A0A5P8P1C1_9BACT</name>
<dbReference type="RefSeq" id="WP_152307354.1">
    <property type="nucleotide sequence ID" value="NZ_CP043617.1"/>
</dbReference>
<dbReference type="PANTHER" id="PTHR43798:SF31">
    <property type="entry name" value="AB HYDROLASE SUPERFAMILY PROTEIN YCLE"/>
    <property type="match status" value="1"/>
</dbReference>
<keyword evidence="1 3" id="KW-0378">Hydrolase</keyword>
<dbReference type="GO" id="GO:0016787">
    <property type="term" value="F:hydrolase activity"/>
    <property type="evidence" value="ECO:0007669"/>
    <property type="project" value="UniProtKB-KW"/>
</dbReference>
<feature type="domain" description="AB hydrolase-1" evidence="2">
    <location>
        <begin position="29"/>
        <end position="134"/>
    </location>
</feature>
<keyword evidence="4" id="KW-1185">Reference proteome</keyword>
<dbReference type="Pfam" id="PF12697">
    <property type="entry name" value="Abhydrolase_6"/>
    <property type="match status" value="1"/>
</dbReference>
<organism evidence="3 4">
    <name type="scientific">Sulfurimonas lithotrophica</name>
    <dbReference type="NCBI Taxonomy" id="2590022"/>
    <lineage>
        <taxon>Bacteria</taxon>
        <taxon>Pseudomonadati</taxon>
        <taxon>Campylobacterota</taxon>
        <taxon>Epsilonproteobacteria</taxon>
        <taxon>Campylobacterales</taxon>
        <taxon>Sulfurimonadaceae</taxon>
        <taxon>Sulfurimonas</taxon>
    </lineage>
</organism>
<dbReference type="Gene3D" id="3.40.50.1820">
    <property type="entry name" value="alpha/beta hydrolase"/>
    <property type="match status" value="1"/>
</dbReference>
<protein>
    <submittedName>
        <fullName evidence="3">Alpha/beta hydrolase</fullName>
    </submittedName>
</protein>
<dbReference type="InterPro" id="IPR050266">
    <property type="entry name" value="AB_hydrolase_sf"/>
</dbReference>